<accession>A0ABY9I8W7</accession>
<evidence type="ECO:0000313" key="2">
    <source>
        <dbReference type="Proteomes" id="UP001229952"/>
    </source>
</evidence>
<protein>
    <submittedName>
        <fullName evidence="1">Uncharacterized protein</fullName>
    </submittedName>
</protein>
<organism evidence="1 2">
    <name type="scientific">Streptomyces laculatispora</name>
    <dbReference type="NCBI Taxonomy" id="887464"/>
    <lineage>
        <taxon>Bacteria</taxon>
        <taxon>Bacillati</taxon>
        <taxon>Actinomycetota</taxon>
        <taxon>Actinomycetes</taxon>
        <taxon>Kitasatosporales</taxon>
        <taxon>Streptomycetaceae</taxon>
        <taxon>Streptomyces</taxon>
    </lineage>
</organism>
<keyword evidence="2" id="KW-1185">Reference proteome</keyword>
<gene>
    <name evidence="1" type="ORF">P8A22_23060</name>
</gene>
<proteinExistence type="predicted"/>
<name>A0ABY9I8W7_9ACTN</name>
<dbReference type="RefSeq" id="WP_306089967.1">
    <property type="nucleotide sequence ID" value="NZ_CP120992.1"/>
</dbReference>
<dbReference type="EMBL" id="CP120992">
    <property type="protein sequence ID" value="WLQ42568.1"/>
    <property type="molecule type" value="Genomic_DNA"/>
</dbReference>
<sequence length="130" mass="13913">MLLLRLPDEITSVQDIPDGYSPPPLGRRRDVLAAVTRAVPAADLSDPAWGELLGPTWSMELSIGSADRVDTIMLHIRGSGDGVLTTVFRLAEALSCKVLDCSEGDLITPGEASGWPGFQQYRDRVAGGVH</sequence>
<reference evidence="1 2" key="1">
    <citation type="submission" date="2023-03" db="EMBL/GenBank/DDBJ databases">
        <title>Isolation and description of six Streptomyces strains from soil environments, able to metabolize different microbial glucans.</title>
        <authorList>
            <person name="Widen T."/>
            <person name="Larsbrink J."/>
        </authorList>
    </citation>
    <scope>NUCLEOTIDE SEQUENCE [LARGE SCALE GENOMIC DNA]</scope>
    <source>
        <strain evidence="1 2">Mut2</strain>
    </source>
</reference>
<dbReference type="Proteomes" id="UP001229952">
    <property type="component" value="Chromosome"/>
</dbReference>
<evidence type="ECO:0000313" key="1">
    <source>
        <dbReference type="EMBL" id="WLQ42568.1"/>
    </source>
</evidence>